<accession>A0AAU8EM35</accession>
<dbReference type="Pfam" id="PF21075">
    <property type="entry name" value="GDH_ACT1"/>
    <property type="match status" value="1"/>
</dbReference>
<dbReference type="Gene3D" id="3.40.50.720">
    <property type="entry name" value="NAD(P)-binding Rossmann-like Domain"/>
    <property type="match status" value="1"/>
</dbReference>
<evidence type="ECO:0000259" key="4">
    <source>
        <dbReference type="Pfam" id="PF21075"/>
    </source>
</evidence>
<protein>
    <submittedName>
        <fullName evidence="7">NAD-glutamate dehydrogenase</fullName>
        <ecNumber evidence="7">1.4.1.2</ecNumber>
    </submittedName>
</protein>
<feature type="region of interest" description="Disordered" evidence="1">
    <location>
        <begin position="125"/>
        <end position="159"/>
    </location>
</feature>
<dbReference type="InterPro" id="IPR049062">
    <property type="entry name" value="NAD_Glu_DH_ACT2"/>
</dbReference>
<reference evidence="7" key="1">
    <citation type="submission" date="2024-06" db="EMBL/GenBank/DDBJ databases">
        <title>Biodegradation of dimethachlon by Arthrobacter sp. K5: mechanistic insights and ecological implications.</title>
        <authorList>
            <person name="Hu S."/>
            <person name="Lu P."/>
        </authorList>
    </citation>
    <scope>NUCLEOTIDE SEQUENCE</scope>
    <source>
        <strain evidence="7">K5</strain>
    </source>
</reference>
<dbReference type="Pfam" id="PF21077">
    <property type="entry name" value="GDH_ACT3"/>
    <property type="match status" value="1"/>
</dbReference>
<dbReference type="InterPro" id="IPR049059">
    <property type="entry name" value="NAD_Glu_DH_HM1"/>
</dbReference>
<sequence>MAQETVPRGGDREDGPFLPGESFLTDYYEHVSGEDIGDYSLDVLRQRAMHHLSVAAERAPGHAAVGVLNDLDATIVAVVADDMPFLVHSVTAELTREDAAIRLLVHPTFEVRRDSRTHRLLDLRHGPSRSGLAVPRAAHEQRPPAQAAGDEPGGGPDAWTATETWVAVEIDRLPEQSNVDGLTANLHRVLDDVRAAADDSPAIQEAVVAAIGSVDRFPASSAPPPDQVRDLLRWLDEGNFTFLGYAERRLPASPEGAGRPVSALGLLRRPLADGAGQADGGQAAGGANANDVGTTLAGIAQAGTEQWDGPRDGQVFTLTTCDLHSSVLRASYLDELRLPIFDAAGAVTGERRFVGLFTPGASSQSVRRIPVIRDKLVAVLGRLESVHRSQRSKDVLAVLESFPRDELFSIGVDDLTRLAADILDLQQRRRTRLFLRPDSPGGFVHALVFLPRRRYNTAVRLRIEHELRQTFRPRDMEFEVRLGDSPMARVFFRILLAGRATPDVDAAALEQRVLQATRSWTEGLDEALRDHFPGPEGARLTALWSGAFPPSYRAEYSADDAIRDIGRFEEFDLDGRGGRDPDDPALTVYTLPLPAGATPAGPTTTDASPAAAGSSRIRLYLTRPRSLTTFLPFFHNLGVEVLDQRPFGLRRGGRELHLYDLGVKYPDGVDPAQVGALLADSFSAAMRGDIESDSFDALVIREAVPWRQVVILRSYARYLQQLGTTNSYGFIAETLLANVRATRALLELFAAKFDPELAAVERLRSTAAARQELLAAIDDVPVLDADRLLRTFMNLVEATVRTNYYQAKSHLSIKLNPAAIHSSPLPRPRYEIWVYSPRVEGVHLRFGALSRGGLRWSDRREDFRTEILGLVKAQVVKNSVIVPTGAKGGFYPKRLPDPAVDRAAWLAEGQECYRIFIRGLLDLTDNLVLTAVGKTGGAEPGGRETVVPPDHVVRHDGDDCYLVVAADKGTASFSDTANLLAGEYGFWLGDAFASGGSVGYDHKQMGITARGAWESVKEHFRELGLDIANEDFTVAGIGDMSGDVFGNGMLLSRHIRLVAAFDHRHIFLDPDPDPEASFTERGRLFGLPRSSWADYDASLISEGGGVYSRQAKSIMVTEPVRRVLGLEHGTTEVAPQELLRAILRAPVDLLYNGGIGTYVKAATETNADVADKANDAIRVDGSQLRARVVAEGGNLGLTQRGRIEAALGGVLLNTDAIDNSAGVDCSDHEVNIKIFVDRMIAAGRMDAAERTGFLHSLTDEVARLVLKNNTDQNVLLLNDRHLVSNWSPGFERAMDWLETAADLDRNIEALPGTEELHDRLLSGHGLTAPELSVLAAYAKIELVADLVASDLADDPWFHGTLRSYFPRQLSERFGAELDTHPLRREIICTVVANDMINLGGITFAFRAIEETTATPAAVAKAFVVAREVYDLPWIVDRIAALPPEFPTEHAAEVSLHMRRVLDRATRWYVTHDHRDRPVTEALARITPTLEMFRTRTVDYLRGSDLDRVQDRLAHWDQVGLPHDLGKRAADMLESFGLLDISLVSEQVREPLAAITDLYYTVFQRIGAASLLLRITDLPRQNRWEALARAALRDDVYSAVADMTVSVMQHTRDTDPAAPDPIGRIVAWERGHQEQLARIKDTFAEVTKPGQVDIASISVALKLLRTLVRP</sequence>
<feature type="domain" description="NAD-glutamate dehydrogenase N-terminal ACT1" evidence="4">
    <location>
        <begin position="23"/>
        <end position="186"/>
    </location>
</feature>
<dbReference type="RefSeq" id="WP_353710512.1">
    <property type="nucleotide sequence ID" value="NZ_CP159279.1"/>
</dbReference>
<dbReference type="InterPro" id="IPR049064">
    <property type="entry name" value="NAD_Glu_DH_ACT3"/>
</dbReference>
<dbReference type="SUPFAM" id="SSF53223">
    <property type="entry name" value="Aminoacid dehydrogenase-like, N-terminal domain"/>
    <property type="match status" value="1"/>
</dbReference>
<dbReference type="EMBL" id="CP159279">
    <property type="protein sequence ID" value="XCH09792.1"/>
    <property type="molecule type" value="Genomic_DNA"/>
</dbReference>
<gene>
    <name evidence="7" type="ORF">ABRP34_13115</name>
</gene>
<feature type="domain" description="NAD-specific glutamate dehydrogenase C-terminal" evidence="3">
    <location>
        <begin position="1323"/>
        <end position="1664"/>
    </location>
</feature>
<feature type="domain" description="NAD-glutamate dehydrogenase ACT2" evidence="5">
    <location>
        <begin position="432"/>
        <end position="521"/>
    </location>
</feature>
<dbReference type="Pfam" id="PF21076">
    <property type="entry name" value="GDH_ACT2"/>
    <property type="match status" value="1"/>
</dbReference>
<evidence type="ECO:0000259" key="6">
    <source>
        <dbReference type="Pfam" id="PF21077"/>
    </source>
</evidence>
<feature type="domain" description="NAD-glutamate dehydrogenase catalytic" evidence="2">
    <location>
        <begin position="773"/>
        <end position="1276"/>
    </location>
</feature>
<evidence type="ECO:0000259" key="3">
    <source>
        <dbReference type="Pfam" id="PF21074"/>
    </source>
</evidence>
<dbReference type="EC" id="1.4.1.2" evidence="7"/>
<evidence type="ECO:0000313" key="7">
    <source>
        <dbReference type="EMBL" id="XCH09792.1"/>
    </source>
</evidence>
<dbReference type="Pfam" id="PF05088">
    <property type="entry name" value="Bac_GDH_CD"/>
    <property type="match status" value="1"/>
</dbReference>
<dbReference type="Pfam" id="PF21079">
    <property type="entry name" value="GDH_HM2"/>
    <property type="match status" value="1"/>
</dbReference>
<dbReference type="InterPro" id="IPR049056">
    <property type="entry name" value="NAD_Glu_DH_HM3"/>
</dbReference>
<dbReference type="InterPro" id="IPR048381">
    <property type="entry name" value="GDH_C"/>
</dbReference>
<organism evidence="7">
    <name type="scientific">Arthrobacter sp. K5</name>
    <dbReference type="NCBI Taxonomy" id="2839623"/>
    <lineage>
        <taxon>Bacteria</taxon>
        <taxon>Bacillati</taxon>
        <taxon>Actinomycetota</taxon>
        <taxon>Actinomycetes</taxon>
        <taxon>Micrococcales</taxon>
        <taxon>Micrococcaceae</taxon>
        <taxon>Arthrobacter</taxon>
    </lineage>
</organism>
<dbReference type="PIRSF" id="PIRSF036761">
    <property type="entry name" value="GDH_Mll4104"/>
    <property type="match status" value="1"/>
</dbReference>
<dbReference type="SUPFAM" id="SSF51735">
    <property type="entry name" value="NAD(P)-binding Rossmann-fold domains"/>
    <property type="match status" value="1"/>
</dbReference>
<dbReference type="GO" id="GO:0006538">
    <property type="term" value="P:L-glutamate catabolic process"/>
    <property type="evidence" value="ECO:0007669"/>
    <property type="project" value="InterPro"/>
</dbReference>
<dbReference type="PANTHER" id="PTHR43403:SF1">
    <property type="entry name" value="NAD-SPECIFIC GLUTAMATE DEHYDROGENASE"/>
    <property type="match status" value="1"/>
</dbReference>
<dbReference type="Pfam" id="PF21074">
    <property type="entry name" value="GDH_C"/>
    <property type="match status" value="1"/>
</dbReference>
<dbReference type="GO" id="GO:0004069">
    <property type="term" value="F:L-aspartate:2-oxoglutarate aminotransferase activity"/>
    <property type="evidence" value="ECO:0007669"/>
    <property type="project" value="InterPro"/>
</dbReference>
<dbReference type="GO" id="GO:0004352">
    <property type="term" value="F:glutamate dehydrogenase (NAD+) activity"/>
    <property type="evidence" value="ECO:0007669"/>
    <property type="project" value="UniProtKB-EC"/>
</dbReference>
<dbReference type="PANTHER" id="PTHR43403">
    <property type="entry name" value="NAD-SPECIFIC GLUTAMATE DEHYDROGENASE"/>
    <property type="match status" value="1"/>
</dbReference>
<evidence type="ECO:0000256" key="1">
    <source>
        <dbReference type="SAM" id="MobiDB-lite"/>
    </source>
</evidence>
<dbReference type="InterPro" id="IPR046346">
    <property type="entry name" value="Aminoacid_DH-like_N_sf"/>
</dbReference>
<dbReference type="InterPro" id="IPR049058">
    <property type="entry name" value="NAD_Glu_DH_HM2"/>
</dbReference>
<dbReference type="InterPro" id="IPR028971">
    <property type="entry name" value="NAD-GDH_cat"/>
</dbReference>
<dbReference type="Pfam" id="PF21078">
    <property type="entry name" value="GDH_HM3"/>
    <property type="match status" value="1"/>
</dbReference>
<dbReference type="InterPro" id="IPR036291">
    <property type="entry name" value="NAD(P)-bd_dom_sf"/>
</dbReference>
<feature type="domain" description="NAD-glutamate dehydrogenase ACT3" evidence="6">
    <location>
        <begin position="610"/>
        <end position="670"/>
    </location>
</feature>
<dbReference type="InterPro" id="IPR024727">
    <property type="entry name" value="NAD_Glu_DH_N_ACT1"/>
</dbReference>
<evidence type="ECO:0000259" key="5">
    <source>
        <dbReference type="Pfam" id="PF21076"/>
    </source>
</evidence>
<evidence type="ECO:0000259" key="2">
    <source>
        <dbReference type="Pfam" id="PF05088"/>
    </source>
</evidence>
<name>A0AAU8EM35_9MICC</name>
<proteinExistence type="predicted"/>
<keyword evidence="7" id="KW-0560">Oxidoreductase</keyword>
<dbReference type="Pfam" id="PF21073">
    <property type="entry name" value="GDH_HM1"/>
    <property type="match status" value="1"/>
</dbReference>
<dbReference type="InterPro" id="IPR007780">
    <property type="entry name" value="NAD_Glu_DH_bac"/>
</dbReference>